<organism evidence="2 3">
    <name type="scientific">Peredibacter starrii</name>
    <dbReference type="NCBI Taxonomy" id="28202"/>
    <lineage>
        <taxon>Bacteria</taxon>
        <taxon>Pseudomonadati</taxon>
        <taxon>Bdellovibrionota</taxon>
        <taxon>Bacteriovoracia</taxon>
        <taxon>Bacteriovoracales</taxon>
        <taxon>Bacteriovoracaceae</taxon>
        <taxon>Peredibacter</taxon>
    </lineage>
</organism>
<dbReference type="InterPro" id="IPR043504">
    <property type="entry name" value="Peptidase_S1_PA_chymotrypsin"/>
</dbReference>
<dbReference type="AlphaFoldDB" id="A0AAX4HN82"/>
<dbReference type="EMBL" id="CP139487">
    <property type="protein sequence ID" value="WPU64608.1"/>
    <property type="molecule type" value="Genomic_DNA"/>
</dbReference>
<dbReference type="Pfam" id="PF00089">
    <property type="entry name" value="Trypsin"/>
    <property type="match status" value="1"/>
</dbReference>
<dbReference type="InterPro" id="IPR009003">
    <property type="entry name" value="Peptidase_S1_PA"/>
</dbReference>
<evidence type="ECO:0000313" key="2">
    <source>
        <dbReference type="EMBL" id="WPU64608.1"/>
    </source>
</evidence>
<dbReference type="RefSeq" id="WP_321393705.1">
    <property type="nucleotide sequence ID" value="NZ_CP139487.1"/>
</dbReference>
<reference evidence="2 3" key="1">
    <citation type="submission" date="2023-11" db="EMBL/GenBank/DDBJ databases">
        <title>Peredibacter starrii A3.12.</title>
        <authorList>
            <person name="Mitchell R.J."/>
        </authorList>
    </citation>
    <scope>NUCLEOTIDE SEQUENCE [LARGE SCALE GENOMIC DNA]</scope>
    <source>
        <strain evidence="2 3">A3.12</strain>
    </source>
</reference>
<dbReference type="KEGG" id="psti:SOO65_18095"/>
<protein>
    <submittedName>
        <fullName evidence="2">Trypsin-like serine protease</fullName>
        <ecNumber evidence="2">3.4.21.-</ecNumber>
    </submittedName>
</protein>
<keyword evidence="3" id="KW-1185">Reference proteome</keyword>
<proteinExistence type="predicted"/>
<dbReference type="GO" id="GO:0004252">
    <property type="term" value="F:serine-type endopeptidase activity"/>
    <property type="evidence" value="ECO:0007669"/>
    <property type="project" value="InterPro"/>
</dbReference>
<dbReference type="SUPFAM" id="SSF50494">
    <property type="entry name" value="Trypsin-like serine proteases"/>
    <property type="match status" value="1"/>
</dbReference>
<dbReference type="Proteomes" id="UP001324634">
    <property type="component" value="Chromosome"/>
</dbReference>
<dbReference type="PROSITE" id="PS51257">
    <property type="entry name" value="PROKAR_LIPOPROTEIN"/>
    <property type="match status" value="1"/>
</dbReference>
<dbReference type="Gene3D" id="2.40.10.10">
    <property type="entry name" value="Trypsin-like serine proteases"/>
    <property type="match status" value="2"/>
</dbReference>
<feature type="domain" description="Peptidase S1" evidence="1">
    <location>
        <begin position="67"/>
        <end position="246"/>
    </location>
</feature>
<accession>A0AAX4HN82</accession>
<sequence>MSLRFLLTTTLLLGMGVFVGCGKKAKNDNEFVASRPNLEPSEMDMLLSRQEVACDGNQACPNYLTKIAVVNNNKLNFCTGFLVNENTVATSSSCLPNLLRLVGQDCSRDIFFFFPKTSNRPAERVGCKQVLQVSQLDGNDPILWRDDVSFLELSTPLSNRRQASISRDGLANAKEYQTWFVDQQDDYTAIIRREYCEAAYNTYINPLASNISSPSMVFNNCEMKNGNTGAPILDSKGKVRAVVSSNMDAKLRTYLESTGLLTTSLRQMFHATSFACAPTIDNSEMLDEKECTKDLNYNKVDRLRSEMLSNSNCFADLKKKLEASLESASKYISFGVKLIPNGDYQRAEVYPKCFKPLASWIATLNNTRNNYVMEMALPNSTFKRAMDEYGRIYGAAVDTKNEKFFLQFSLKSLRSMKSSTVYMWNDAVNKTFPEMSETCEESFIEE</sequence>
<dbReference type="InterPro" id="IPR001254">
    <property type="entry name" value="Trypsin_dom"/>
</dbReference>
<keyword evidence="2" id="KW-0645">Protease</keyword>
<dbReference type="EC" id="3.4.21.-" evidence="2"/>
<gene>
    <name evidence="2" type="ORF">SOO65_18095</name>
</gene>
<dbReference type="GO" id="GO:0006508">
    <property type="term" value="P:proteolysis"/>
    <property type="evidence" value="ECO:0007669"/>
    <property type="project" value="UniProtKB-KW"/>
</dbReference>
<name>A0AAX4HN82_9BACT</name>
<evidence type="ECO:0000313" key="3">
    <source>
        <dbReference type="Proteomes" id="UP001324634"/>
    </source>
</evidence>
<keyword evidence="2" id="KW-0378">Hydrolase</keyword>
<evidence type="ECO:0000259" key="1">
    <source>
        <dbReference type="Pfam" id="PF00089"/>
    </source>
</evidence>